<dbReference type="AlphaFoldDB" id="A0A2R6S2V1"/>
<reference evidence="2" key="2">
    <citation type="journal article" date="2018" name="BMC Genomics">
        <title>A manually annotated Actinidia chinensis var. chinensis (kiwifruit) genome highlights the challenges associated with draft genomes and gene prediction in plants.</title>
        <authorList>
            <person name="Pilkington S.M."/>
            <person name="Crowhurst R."/>
            <person name="Hilario E."/>
            <person name="Nardozza S."/>
            <person name="Fraser L."/>
            <person name="Peng Y."/>
            <person name="Gunaseelan K."/>
            <person name="Simpson R."/>
            <person name="Tahir J."/>
            <person name="Deroles S.C."/>
            <person name="Templeton K."/>
            <person name="Luo Z."/>
            <person name="Davy M."/>
            <person name="Cheng C."/>
            <person name="McNeilage M."/>
            <person name="Scaglione D."/>
            <person name="Liu Y."/>
            <person name="Zhang Q."/>
            <person name="Datson P."/>
            <person name="De Silva N."/>
            <person name="Gardiner S.E."/>
            <person name="Bassett H."/>
            <person name="Chagne D."/>
            <person name="McCallum J."/>
            <person name="Dzierzon H."/>
            <person name="Deng C."/>
            <person name="Wang Y.Y."/>
            <person name="Barron L."/>
            <person name="Manako K."/>
            <person name="Bowen J."/>
            <person name="Foster T.M."/>
            <person name="Erridge Z.A."/>
            <person name="Tiffin H."/>
            <person name="Waite C.N."/>
            <person name="Davies K.M."/>
            <person name="Grierson E.P."/>
            <person name="Laing W.A."/>
            <person name="Kirk R."/>
            <person name="Chen X."/>
            <person name="Wood M."/>
            <person name="Montefiori M."/>
            <person name="Brummell D.A."/>
            <person name="Schwinn K.E."/>
            <person name="Catanach A."/>
            <person name="Fullerton C."/>
            <person name="Li D."/>
            <person name="Meiyalaghan S."/>
            <person name="Nieuwenhuizen N."/>
            <person name="Read N."/>
            <person name="Prakash R."/>
            <person name="Hunter D."/>
            <person name="Zhang H."/>
            <person name="McKenzie M."/>
            <person name="Knabel M."/>
            <person name="Harris A."/>
            <person name="Allan A.C."/>
            <person name="Gleave A."/>
            <person name="Chen A."/>
            <person name="Janssen B.J."/>
            <person name="Plunkett B."/>
            <person name="Ampomah-Dwamena C."/>
            <person name="Voogd C."/>
            <person name="Leif D."/>
            <person name="Lafferty D."/>
            <person name="Souleyre E.J.F."/>
            <person name="Varkonyi-Gasic E."/>
            <person name="Gambi F."/>
            <person name="Hanley J."/>
            <person name="Yao J.L."/>
            <person name="Cheung J."/>
            <person name="David K.M."/>
            <person name="Warren B."/>
            <person name="Marsh K."/>
            <person name="Snowden K.C."/>
            <person name="Lin-Wang K."/>
            <person name="Brian L."/>
            <person name="Martinez-Sanchez M."/>
            <person name="Wang M."/>
            <person name="Ileperuma N."/>
            <person name="Macnee N."/>
            <person name="Campin R."/>
            <person name="McAtee P."/>
            <person name="Drummond R.S.M."/>
            <person name="Espley R.V."/>
            <person name="Ireland H.S."/>
            <person name="Wu R."/>
            <person name="Atkinson R.G."/>
            <person name="Karunairetnam S."/>
            <person name="Bulley S."/>
            <person name="Chunkath S."/>
            <person name="Hanley Z."/>
            <person name="Storey R."/>
            <person name="Thrimawithana A.H."/>
            <person name="Thomson S."/>
            <person name="David C."/>
            <person name="Testolin R."/>
            <person name="Huang H."/>
            <person name="Hellens R.P."/>
            <person name="Schaffer R.J."/>
        </authorList>
    </citation>
    <scope>NUCLEOTIDE SEQUENCE [LARGE SCALE GENOMIC DNA]</scope>
    <source>
        <strain evidence="2">cv. Red5</strain>
    </source>
</reference>
<protein>
    <submittedName>
        <fullName evidence="1">Protein phosphatase</fullName>
    </submittedName>
</protein>
<dbReference type="EMBL" id="NKQK01000001">
    <property type="protein sequence ID" value="PSS36606.1"/>
    <property type="molecule type" value="Genomic_DNA"/>
</dbReference>
<sequence>MSPMGYKKFGRRCFRLNPRRFSARRFRAKIFCLFRLFRRCRFSCESIKKSFSIQSNSTSTTHLVTPSMVGRGDQYRLRSFRRSNSFYSEAINDCLEFIKRSSVSMDEYKKIN</sequence>
<organism evidence="1 2">
    <name type="scientific">Actinidia chinensis var. chinensis</name>
    <name type="common">Chinese soft-hair kiwi</name>
    <dbReference type="NCBI Taxonomy" id="1590841"/>
    <lineage>
        <taxon>Eukaryota</taxon>
        <taxon>Viridiplantae</taxon>
        <taxon>Streptophyta</taxon>
        <taxon>Embryophyta</taxon>
        <taxon>Tracheophyta</taxon>
        <taxon>Spermatophyta</taxon>
        <taxon>Magnoliopsida</taxon>
        <taxon>eudicotyledons</taxon>
        <taxon>Gunneridae</taxon>
        <taxon>Pentapetalae</taxon>
        <taxon>asterids</taxon>
        <taxon>Ericales</taxon>
        <taxon>Actinidiaceae</taxon>
        <taxon>Actinidia</taxon>
    </lineage>
</organism>
<dbReference type="Proteomes" id="UP000241394">
    <property type="component" value="Chromosome LG1"/>
</dbReference>
<proteinExistence type="predicted"/>
<reference evidence="1 2" key="1">
    <citation type="submission" date="2017-07" db="EMBL/GenBank/DDBJ databases">
        <title>An improved, manually edited Actinidia chinensis var. chinensis (kiwifruit) genome highlights the challenges associated with draft genomes and gene prediction in plants.</title>
        <authorList>
            <person name="Pilkington S."/>
            <person name="Crowhurst R."/>
            <person name="Hilario E."/>
            <person name="Nardozza S."/>
            <person name="Fraser L."/>
            <person name="Peng Y."/>
            <person name="Gunaseelan K."/>
            <person name="Simpson R."/>
            <person name="Tahir J."/>
            <person name="Deroles S."/>
            <person name="Templeton K."/>
            <person name="Luo Z."/>
            <person name="Davy M."/>
            <person name="Cheng C."/>
            <person name="Mcneilage M."/>
            <person name="Scaglione D."/>
            <person name="Liu Y."/>
            <person name="Zhang Q."/>
            <person name="Datson P."/>
            <person name="De Silva N."/>
            <person name="Gardiner S."/>
            <person name="Bassett H."/>
            <person name="Chagne D."/>
            <person name="Mccallum J."/>
            <person name="Dzierzon H."/>
            <person name="Deng C."/>
            <person name="Wang Y.-Y."/>
            <person name="Barron N."/>
            <person name="Manako K."/>
            <person name="Bowen J."/>
            <person name="Foster T."/>
            <person name="Erridge Z."/>
            <person name="Tiffin H."/>
            <person name="Waite C."/>
            <person name="Davies K."/>
            <person name="Grierson E."/>
            <person name="Laing W."/>
            <person name="Kirk R."/>
            <person name="Chen X."/>
            <person name="Wood M."/>
            <person name="Montefiori M."/>
            <person name="Brummell D."/>
            <person name="Schwinn K."/>
            <person name="Catanach A."/>
            <person name="Fullerton C."/>
            <person name="Li D."/>
            <person name="Meiyalaghan S."/>
            <person name="Nieuwenhuizen N."/>
            <person name="Read N."/>
            <person name="Prakash R."/>
            <person name="Hunter D."/>
            <person name="Zhang H."/>
            <person name="Mckenzie M."/>
            <person name="Knabel M."/>
            <person name="Harris A."/>
            <person name="Allan A."/>
            <person name="Chen A."/>
            <person name="Janssen B."/>
            <person name="Plunkett B."/>
            <person name="Dwamena C."/>
            <person name="Voogd C."/>
            <person name="Leif D."/>
            <person name="Lafferty D."/>
            <person name="Souleyre E."/>
            <person name="Varkonyi-Gasic E."/>
            <person name="Gambi F."/>
            <person name="Hanley J."/>
            <person name="Yao J.-L."/>
            <person name="Cheung J."/>
            <person name="David K."/>
            <person name="Warren B."/>
            <person name="Marsh K."/>
            <person name="Snowden K."/>
            <person name="Lin-Wang K."/>
            <person name="Brian L."/>
            <person name="Martinez-Sanchez M."/>
            <person name="Wang M."/>
            <person name="Ileperuma N."/>
            <person name="Macnee N."/>
            <person name="Campin R."/>
            <person name="Mcatee P."/>
            <person name="Drummond R."/>
            <person name="Espley R."/>
            <person name="Ireland H."/>
            <person name="Wu R."/>
            <person name="Atkinson R."/>
            <person name="Karunairetnam S."/>
            <person name="Bulley S."/>
            <person name="Chunkath S."/>
            <person name="Hanley Z."/>
            <person name="Storey R."/>
            <person name="Thrimawithana A."/>
            <person name="Thomson S."/>
            <person name="David C."/>
            <person name="Testolin R."/>
        </authorList>
    </citation>
    <scope>NUCLEOTIDE SEQUENCE [LARGE SCALE GENOMIC DNA]</scope>
    <source>
        <strain evidence="2">cv. Red5</strain>
        <tissue evidence="1">Young leaf</tissue>
    </source>
</reference>
<dbReference type="PANTHER" id="PTHR34996">
    <property type="entry name" value="OS06G0327400 PROTEIN"/>
    <property type="match status" value="1"/>
</dbReference>
<comment type="caution">
    <text evidence="1">The sequence shown here is derived from an EMBL/GenBank/DDBJ whole genome shotgun (WGS) entry which is preliminary data.</text>
</comment>
<evidence type="ECO:0000313" key="1">
    <source>
        <dbReference type="EMBL" id="PSS36606.1"/>
    </source>
</evidence>
<dbReference type="InParanoid" id="A0A2R6S2V1"/>
<evidence type="ECO:0000313" key="2">
    <source>
        <dbReference type="Proteomes" id="UP000241394"/>
    </source>
</evidence>
<dbReference type="Gramene" id="PSS36606">
    <property type="protein sequence ID" value="PSS36606"/>
    <property type="gene ID" value="CEY00_Acc01124"/>
</dbReference>
<accession>A0A2R6S2V1</accession>
<gene>
    <name evidence="1" type="ORF">CEY00_Acc01124</name>
</gene>
<dbReference type="PANTHER" id="PTHR34996:SF3">
    <property type="entry name" value="OS06G0327400 PROTEIN"/>
    <property type="match status" value="1"/>
</dbReference>
<keyword evidence="2" id="KW-1185">Reference proteome</keyword>
<name>A0A2R6S2V1_ACTCC</name>
<dbReference type="OrthoDB" id="1716893at2759"/>
<dbReference type="OMA" id="HMGYTRV"/>